<evidence type="ECO:0000256" key="1">
    <source>
        <dbReference type="ARBA" id="ARBA00000085"/>
    </source>
</evidence>
<sequence>MENILRRIVRLIPDGVFAIDMTGKVIVWNKVLEEMTGIFEEEIIGKGDFEYSLPFYGYRRPMPVDYVLNPDMIYPELLNKKADTYEIETFLPALYGGKGAWVKISASPVVDEACDLIGAVQIVRDITARKTAEIELMKLYNVISHSPVGVAILEFSGKIIYCNDSFLKYAGHKNLKGENIFEIFPQVSLYEIHNSYLKELKYNNKIFRLRGIRLEEGDVSGYALFLTDITEIRKYEEQIIISHKMESIRRLTSTYAHEIKNMLTGVRGFAQVALQTEDIELAKKYLVKILSIIDSVLINIREILGFGRDISRNPEIIDLKEVLGNIVAFLKGSLKENINLTLMMPEISLKVFADRTDIEKIVTNLVLNAQDALPEGGQIKIEASVKQLSDKFRTMISETKKEFAKEYICLSVTDTGVGMDKETKEKIFEPFFTTKGEKGSGLGLPTVYQIVQLLNGFIFVESEAGKGTRFDIYIPLKDS</sequence>
<dbReference type="AlphaFoldDB" id="A0A9W6LK55"/>
<feature type="domain" description="Histidine kinase" evidence="9">
    <location>
        <begin position="254"/>
        <end position="478"/>
    </location>
</feature>
<evidence type="ECO:0000259" key="9">
    <source>
        <dbReference type="PROSITE" id="PS50109"/>
    </source>
</evidence>
<dbReference type="PROSITE" id="PS50112">
    <property type="entry name" value="PAS"/>
    <property type="match status" value="1"/>
</dbReference>
<evidence type="ECO:0000259" key="11">
    <source>
        <dbReference type="PROSITE" id="PS50113"/>
    </source>
</evidence>
<feature type="domain" description="PAS" evidence="10">
    <location>
        <begin position="1"/>
        <end position="46"/>
    </location>
</feature>
<evidence type="ECO:0000256" key="8">
    <source>
        <dbReference type="ARBA" id="ARBA00023012"/>
    </source>
</evidence>
<dbReference type="Pfam" id="PF08448">
    <property type="entry name" value="PAS_4"/>
    <property type="match status" value="1"/>
</dbReference>
<dbReference type="SMART" id="SM00091">
    <property type="entry name" value="PAS"/>
    <property type="match status" value="2"/>
</dbReference>
<keyword evidence="6 12" id="KW-0418">Kinase</keyword>
<dbReference type="GO" id="GO:0005524">
    <property type="term" value="F:ATP binding"/>
    <property type="evidence" value="ECO:0007669"/>
    <property type="project" value="UniProtKB-KW"/>
</dbReference>
<evidence type="ECO:0000256" key="2">
    <source>
        <dbReference type="ARBA" id="ARBA00012438"/>
    </source>
</evidence>
<evidence type="ECO:0000313" key="13">
    <source>
        <dbReference type="Proteomes" id="UP001144297"/>
    </source>
</evidence>
<keyword evidence="7" id="KW-0067">ATP-binding</keyword>
<dbReference type="CDD" id="cd00082">
    <property type="entry name" value="HisKA"/>
    <property type="match status" value="1"/>
</dbReference>
<evidence type="ECO:0000256" key="7">
    <source>
        <dbReference type="ARBA" id="ARBA00022840"/>
    </source>
</evidence>
<reference evidence="12" key="1">
    <citation type="submission" date="2022-12" db="EMBL/GenBank/DDBJ databases">
        <title>Reference genome sequencing for broad-spectrum identification of bacterial and archaeal isolates by mass spectrometry.</title>
        <authorList>
            <person name="Sekiguchi Y."/>
            <person name="Tourlousse D.M."/>
        </authorList>
    </citation>
    <scope>NUCLEOTIDE SEQUENCE</scope>
    <source>
        <strain evidence="12">TSL-P1</strain>
    </source>
</reference>
<name>A0A9W6LK55_9BACT</name>
<comment type="catalytic activity">
    <reaction evidence="1">
        <text>ATP + protein L-histidine = ADP + protein N-phospho-L-histidine.</text>
        <dbReference type="EC" id="2.7.13.3"/>
    </reaction>
</comment>
<dbReference type="SUPFAM" id="SSF55874">
    <property type="entry name" value="ATPase domain of HSP90 chaperone/DNA topoisomerase II/histidine kinase"/>
    <property type="match status" value="1"/>
</dbReference>
<dbReference type="PANTHER" id="PTHR43065">
    <property type="entry name" value="SENSOR HISTIDINE KINASE"/>
    <property type="match status" value="1"/>
</dbReference>
<evidence type="ECO:0000256" key="3">
    <source>
        <dbReference type="ARBA" id="ARBA00022553"/>
    </source>
</evidence>
<evidence type="ECO:0000313" key="12">
    <source>
        <dbReference type="EMBL" id="GLI53896.1"/>
    </source>
</evidence>
<dbReference type="InterPro" id="IPR003661">
    <property type="entry name" value="HisK_dim/P_dom"/>
</dbReference>
<dbReference type="EC" id="2.7.13.3" evidence="2"/>
<dbReference type="SMART" id="SM00387">
    <property type="entry name" value="HATPase_c"/>
    <property type="match status" value="1"/>
</dbReference>
<dbReference type="CDD" id="cd00130">
    <property type="entry name" value="PAS"/>
    <property type="match status" value="2"/>
</dbReference>
<dbReference type="InterPro" id="IPR036097">
    <property type="entry name" value="HisK_dim/P_sf"/>
</dbReference>
<dbReference type="Gene3D" id="1.10.287.130">
    <property type="match status" value="1"/>
</dbReference>
<keyword evidence="3" id="KW-0597">Phosphoprotein</keyword>
<dbReference type="InterPro" id="IPR013656">
    <property type="entry name" value="PAS_4"/>
</dbReference>
<dbReference type="InterPro" id="IPR035965">
    <property type="entry name" value="PAS-like_dom_sf"/>
</dbReference>
<comment type="caution">
    <text evidence="12">The sequence shown here is derived from an EMBL/GenBank/DDBJ whole genome shotgun (WGS) entry which is preliminary data.</text>
</comment>
<dbReference type="InterPro" id="IPR003594">
    <property type="entry name" value="HATPase_dom"/>
</dbReference>
<dbReference type="SUPFAM" id="SSF55785">
    <property type="entry name" value="PYP-like sensor domain (PAS domain)"/>
    <property type="match status" value="2"/>
</dbReference>
<dbReference type="Pfam" id="PF13188">
    <property type="entry name" value="PAS_8"/>
    <property type="match status" value="1"/>
</dbReference>
<keyword evidence="5" id="KW-0547">Nucleotide-binding</keyword>
<dbReference type="SUPFAM" id="SSF47384">
    <property type="entry name" value="Homodimeric domain of signal transducing histidine kinase"/>
    <property type="match status" value="1"/>
</dbReference>
<evidence type="ECO:0000256" key="4">
    <source>
        <dbReference type="ARBA" id="ARBA00022679"/>
    </source>
</evidence>
<dbReference type="PANTHER" id="PTHR43065:SF46">
    <property type="entry name" value="C4-DICARBOXYLATE TRANSPORT SENSOR PROTEIN DCTB"/>
    <property type="match status" value="1"/>
</dbReference>
<dbReference type="PRINTS" id="PR00344">
    <property type="entry name" value="BCTRLSENSOR"/>
</dbReference>
<dbReference type="EMBL" id="BSDX01000001">
    <property type="protein sequence ID" value="GLI53896.1"/>
    <property type="molecule type" value="Genomic_DNA"/>
</dbReference>
<dbReference type="Proteomes" id="UP001144297">
    <property type="component" value="Unassembled WGS sequence"/>
</dbReference>
<dbReference type="InterPro" id="IPR004358">
    <property type="entry name" value="Sig_transdc_His_kin-like_C"/>
</dbReference>
<accession>A0A9W6LK55</accession>
<keyword evidence="13" id="KW-1185">Reference proteome</keyword>
<dbReference type="InterPro" id="IPR000700">
    <property type="entry name" value="PAS-assoc_C"/>
</dbReference>
<evidence type="ECO:0000256" key="5">
    <source>
        <dbReference type="ARBA" id="ARBA00022741"/>
    </source>
</evidence>
<dbReference type="InterPro" id="IPR005467">
    <property type="entry name" value="His_kinase_dom"/>
</dbReference>
<protein>
    <recommendedName>
        <fullName evidence="2">histidine kinase</fullName>
        <ecNumber evidence="2">2.7.13.3</ecNumber>
    </recommendedName>
</protein>
<keyword evidence="4" id="KW-0808">Transferase</keyword>
<dbReference type="InterPro" id="IPR000014">
    <property type="entry name" value="PAS"/>
</dbReference>
<proteinExistence type="predicted"/>
<dbReference type="PROSITE" id="PS50113">
    <property type="entry name" value="PAC"/>
    <property type="match status" value="1"/>
</dbReference>
<gene>
    <name evidence="12" type="ORF">TISLANDTSLP1_15890</name>
</gene>
<keyword evidence="8" id="KW-0902">Two-component regulatory system</keyword>
<dbReference type="PROSITE" id="PS50109">
    <property type="entry name" value="HIS_KIN"/>
    <property type="match status" value="1"/>
</dbReference>
<feature type="domain" description="PAC" evidence="11">
    <location>
        <begin position="85"/>
        <end position="138"/>
    </location>
</feature>
<evidence type="ECO:0000259" key="10">
    <source>
        <dbReference type="PROSITE" id="PS50112"/>
    </source>
</evidence>
<organism evidence="12 13">
    <name type="scientific">Thermodesulfovibrio yellowstonii</name>
    <dbReference type="NCBI Taxonomy" id="28262"/>
    <lineage>
        <taxon>Bacteria</taxon>
        <taxon>Pseudomonadati</taxon>
        <taxon>Nitrospirota</taxon>
        <taxon>Thermodesulfovibrionia</taxon>
        <taxon>Thermodesulfovibrionales</taxon>
        <taxon>Thermodesulfovibrionaceae</taxon>
        <taxon>Thermodesulfovibrio</taxon>
    </lineage>
</organism>
<dbReference type="NCBIfam" id="TIGR00229">
    <property type="entry name" value="sensory_box"/>
    <property type="match status" value="1"/>
</dbReference>
<dbReference type="Gene3D" id="3.30.565.10">
    <property type="entry name" value="Histidine kinase-like ATPase, C-terminal domain"/>
    <property type="match status" value="1"/>
</dbReference>
<dbReference type="Gene3D" id="3.30.450.20">
    <property type="entry name" value="PAS domain"/>
    <property type="match status" value="2"/>
</dbReference>
<dbReference type="InterPro" id="IPR036890">
    <property type="entry name" value="HATPase_C_sf"/>
</dbReference>
<dbReference type="GO" id="GO:0000155">
    <property type="term" value="F:phosphorelay sensor kinase activity"/>
    <property type="evidence" value="ECO:0007669"/>
    <property type="project" value="InterPro"/>
</dbReference>
<dbReference type="Pfam" id="PF02518">
    <property type="entry name" value="HATPase_c"/>
    <property type="match status" value="1"/>
</dbReference>
<evidence type="ECO:0000256" key="6">
    <source>
        <dbReference type="ARBA" id="ARBA00022777"/>
    </source>
</evidence>